<evidence type="ECO:0000313" key="4">
    <source>
        <dbReference type="Proteomes" id="UP001601058"/>
    </source>
</evidence>
<evidence type="ECO:0000259" key="1">
    <source>
        <dbReference type="Pfam" id="PF12727"/>
    </source>
</evidence>
<dbReference type="InterPro" id="IPR024370">
    <property type="entry name" value="PBP_domain"/>
</dbReference>
<dbReference type="Pfam" id="PF12728">
    <property type="entry name" value="HTH_17"/>
    <property type="match status" value="1"/>
</dbReference>
<comment type="caution">
    <text evidence="3">The sequence shown here is derived from an EMBL/GenBank/DDBJ whole genome shotgun (WGS) entry which is preliminary data.</text>
</comment>
<dbReference type="SUPFAM" id="SSF53850">
    <property type="entry name" value="Periplasmic binding protein-like II"/>
    <property type="match status" value="1"/>
</dbReference>
<dbReference type="SUPFAM" id="SSF46955">
    <property type="entry name" value="Putative DNA-binding domain"/>
    <property type="match status" value="1"/>
</dbReference>
<name>A0ABW6K1M3_9BACI</name>
<feature type="domain" description="PBP" evidence="1">
    <location>
        <begin position="95"/>
        <end position="280"/>
    </location>
</feature>
<dbReference type="InterPro" id="IPR009061">
    <property type="entry name" value="DNA-bd_dom_put_sf"/>
</dbReference>
<gene>
    <name evidence="3" type="ORF">ACFYKT_09820</name>
</gene>
<dbReference type="PANTHER" id="PTHR38431:SF1">
    <property type="entry name" value="BLL2305 PROTEIN"/>
    <property type="match status" value="1"/>
</dbReference>
<dbReference type="PANTHER" id="PTHR38431">
    <property type="entry name" value="BLL2305 PROTEIN"/>
    <property type="match status" value="1"/>
</dbReference>
<accession>A0ABW6K1M3</accession>
<dbReference type="NCBIfam" id="TIGR01764">
    <property type="entry name" value="excise"/>
    <property type="match status" value="1"/>
</dbReference>
<dbReference type="RefSeq" id="WP_389218952.1">
    <property type="nucleotide sequence ID" value="NZ_JBIACJ010000004.1"/>
</dbReference>
<keyword evidence="4" id="KW-1185">Reference proteome</keyword>
<reference evidence="3 4" key="1">
    <citation type="submission" date="2024-08" db="EMBL/GenBank/DDBJ databases">
        <title>Two novel Cytobacillus novel species.</title>
        <authorList>
            <person name="Liu G."/>
        </authorList>
    </citation>
    <scope>NUCLEOTIDE SEQUENCE [LARGE SCALE GENOMIC DNA]</scope>
    <source>
        <strain evidence="3 4">FJAT-53684</strain>
    </source>
</reference>
<dbReference type="InterPro" id="IPR041657">
    <property type="entry name" value="HTH_17"/>
</dbReference>
<proteinExistence type="predicted"/>
<evidence type="ECO:0000259" key="2">
    <source>
        <dbReference type="Pfam" id="PF12728"/>
    </source>
</evidence>
<organism evidence="3 4">
    <name type="scientific">Cytobacillus mangrovibacter</name>
    <dbReference type="NCBI Taxonomy" id="3299024"/>
    <lineage>
        <taxon>Bacteria</taxon>
        <taxon>Bacillati</taxon>
        <taxon>Bacillota</taxon>
        <taxon>Bacilli</taxon>
        <taxon>Bacillales</taxon>
        <taxon>Bacillaceae</taxon>
        <taxon>Cytobacillus</taxon>
    </lineage>
</organism>
<evidence type="ECO:0000313" key="3">
    <source>
        <dbReference type="EMBL" id="MFE8696632.1"/>
    </source>
</evidence>
<dbReference type="Pfam" id="PF12727">
    <property type="entry name" value="PBP_like"/>
    <property type="match status" value="1"/>
</dbReference>
<feature type="domain" description="Helix-turn-helix" evidence="2">
    <location>
        <begin position="9"/>
        <end position="56"/>
    </location>
</feature>
<dbReference type="EMBL" id="JBIACJ010000004">
    <property type="protein sequence ID" value="MFE8696632.1"/>
    <property type="molecule type" value="Genomic_DNA"/>
</dbReference>
<sequence>MTTILEKTYTPDEIAKIFKISKNTVYELIKRGELNAFKIGNKMRIEERELVRFKEGGKRSSSSHTGNLTQTDHSLHIAGSHDFLIEQLIKYVTGQSGAITIQPTFVGSLEGLMMLYKGNCDVAAMHLLDPTSKEYNLPFIKQLFIHERITVMRLAEREQGLITAKGNPKQIFHVKDLTNKDIRFVNRQKGAGTRFLLDSLLADENIDPADITGYEVEEWNHLATASYISGGIADATFGIRSAANKLDLHFIPIAKEKFDLVFRWTSKNEKAIEFLIDILQLTNFKESISRAEGYDGTELGQLLYETKNWRKTK</sequence>
<dbReference type="Proteomes" id="UP001601058">
    <property type="component" value="Unassembled WGS sequence"/>
</dbReference>
<dbReference type="InterPro" id="IPR010093">
    <property type="entry name" value="SinI_DNA-bd"/>
</dbReference>
<protein>
    <submittedName>
        <fullName evidence="3">Substrate-binding domain-containing protein</fullName>
    </submittedName>
</protein>